<evidence type="ECO:0000256" key="4">
    <source>
        <dbReference type="ARBA" id="ARBA00022454"/>
    </source>
</evidence>
<dbReference type="EMBL" id="HG529623">
    <property type="protein sequence ID" value="CDI54652.1"/>
    <property type="molecule type" value="Genomic_DNA"/>
</dbReference>
<comment type="subcellular location">
    <subcellularLocation>
        <location evidence="2">Chromosome</location>
        <location evidence="2">Centromere</location>
    </subcellularLocation>
    <subcellularLocation>
        <location evidence="1">Nucleus</location>
    </subcellularLocation>
</comment>
<dbReference type="GO" id="GO:0031511">
    <property type="term" value="C:Mis6-Sim4 complex"/>
    <property type="evidence" value="ECO:0007669"/>
    <property type="project" value="TreeGrafter"/>
</dbReference>
<dbReference type="GO" id="GO:0005634">
    <property type="term" value="C:nucleus"/>
    <property type="evidence" value="ECO:0007669"/>
    <property type="project" value="UniProtKB-SubCell"/>
</dbReference>
<protein>
    <submittedName>
        <fullName evidence="8">Protein of centromere protein cenp-o family</fullName>
    </submittedName>
</protein>
<evidence type="ECO:0000256" key="6">
    <source>
        <dbReference type="ARBA" id="ARBA00023328"/>
    </source>
</evidence>
<evidence type="ECO:0000313" key="8">
    <source>
        <dbReference type="EMBL" id="CDI54652.1"/>
    </source>
</evidence>
<evidence type="ECO:0000256" key="7">
    <source>
        <dbReference type="SAM" id="MobiDB-lite"/>
    </source>
</evidence>
<evidence type="ECO:0000256" key="2">
    <source>
        <dbReference type="ARBA" id="ARBA00004584"/>
    </source>
</evidence>
<dbReference type="CDD" id="cd23835">
    <property type="entry name" value="DRWD-N_CENP-O"/>
    <property type="match status" value="1"/>
</dbReference>
<feature type="compositionally biased region" description="Acidic residues" evidence="7">
    <location>
        <begin position="276"/>
        <end position="285"/>
    </location>
</feature>
<dbReference type="Pfam" id="PF09496">
    <property type="entry name" value="CENP-O"/>
    <property type="match status" value="1"/>
</dbReference>
<evidence type="ECO:0000256" key="3">
    <source>
        <dbReference type="ARBA" id="ARBA00007321"/>
    </source>
</evidence>
<dbReference type="AlphaFoldDB" id="A0A077R6P6"/>
<keyword evidence="6" id="KW-0137">Centromere</keyword>
<keyword evidence="5" id="KW-0539">Nucleus</keyword>
<keyword evidence="4" id="KW-0158">Chromosome</keyword>
<dbReference type="PANTHER" id="PTHR14582">
    <property type="entry name" value="INNER KINETOCHORE SUBUNIT MAL2"/>
    <property type="match status" value="1"/>
</dbReference>
<evidence type="ECO:0000256" key="1">
    <source>
        <dbReference type="ARBA" id="ARBA00004123"/>
    </source>
</evidence>
<name>A0A077R6P6_9BASI</name>
<reference evidence="8" key="1">
    <citation type="journal article" date="2014" name="Genome Biol. Evol.">
        <title>Gene Loss Rather Than Gene Gain Is Associated with a Host Jump from Monocots to Dicots in the Smut Fungus Melanopsichium pennsylvanicum.</title>
        <authorList>
            <person name="Sharma R."/>
            <person name="Mishra B."/>
            <person name="Runge F."/>
            <person name="Thines M."/>
        </authorList>
    </citation>
    <scope>NUCLEOTIDE SEQUENCE</scope>
    <source>
        <strain evidence="8">4</strain>
    </source>
</reference>
<sequence length="442" mass="48456">MSSSQASASTDDLRQKLSTLRAEKLLLTSQLTSLRSLPSTQPSPLTPLQTQNEELGRALRSLEEKSILYRSSAWTCFELDLDVGRRARSSRDPSSASKDGDLALGIRLDTFWRAKFHEPYYLVFARPSQLLETAQLSGTTSGDVNVGGNLADGLRLIRHTIPHFIPLGKLVEKYLPSVVGGEVSGGAGSRGRDNEAGGLTLLSQFQELPGIQAFLSDLHCHLQAYVSRRGQAMALQHVELPGKKEQHGAALEALGTEAFDLVKVIWQIPSVANAEEQAEEAEGTDADPSNPTAAALKSAAKRKREHPDDLPSQHLELIVQYDDLQSDRLVDATRPTGLFHSPPPDPSSTEVPSAIEGTRKDYGAVQVQLLLYAPEQDTRQRRAPGISKADLKALRPEVERRQDLEMIYSEVVDGECLDMDEAFAKVARKVWAQLGRGKNNVR</sequence>
<evidence type="ECO:0000256" key="5">
    <source>
        <dbReference type="ARBA" id="ARBA00023242"/>
    </source>
</evidence>
<feature type="region of interest" description="Disordered" evidence="7">
    <location>
        <begin position="275"/>
        <end position="312"/>
    </location>
</feature>
<accession>A0A077R6P6</accession>
<dbReference type="PANTHER" id="PTHR14582:SF1">
    <property type="entry name" value="CENTROMERE PROTEIN O"/>
    <property type="match status" value="1"/>
</dbReference>
<dbReference type="InterPro" id="IPR018464">
    <property type="entry name" value="CENP-O"/>
</dbReference>
<comment type="similarity">
    <text evidence="3">Belongs to the CENP-O/MCM21 family.</text>
</comment>
<proteinExistence type="inferred from homology"/>
<organism evidence="8">
    <name type="scientific">Melanopsichium pennsylvanicum 4</name>
    <dbReference type="NCBI Taxonomy" id="1398559"/>
    <lineage>
        <taxon>Eukaryota</taxon>
        <taxon>Fungi</taxon>
        <taxon>Dikarya</taxon>
        <taxon>Basidiomycota</taxon>
        <taxon>Ustilaginomycotina</taxon>
        <taxon>Ustilaginomycetes</taxon>
        <taxon>Ustilaginales</taxon>
        <taxon>Ustilaginaceae</taxon>
        <taxon>Melanopsichium</taxon>
    </lineage>
</organism>